<keyword evidence="3" id="KW-1185">Reference proteome</keyword>
<feature type="chain" id="PRO_5046586918" evidence="1">
    <location>
        <begin position="23"/>
        <end position="177"/>
    </location>
</feature>
<evidence type="ECO:0000256" key="1">
    <source>
        <dbReference type="SAM" id="SignalP"/>
    </source>
</evidence>
<gene>
    <name evidence="2" type="ORF">ORQ98_05190</name>
</gene>
<dbReference type="RefSeq" id="WP_274687720.1">
    <property type="nucleotide sequence ID" value="NZ_JAPMOU010000004.1"/>
</dbReference>
<organism evidence="2 3">
    <name type="scientific">Spartinivicinus poritis</name>
    <dbReference type="NCBI Taxonomy" id="2994640"/>
    <lineage>
        <taxon>Bacteria</taxon>
        <taxon>Pseudomonadati</taxon>
        <taxon>Pseudomonadota</taxon>
        <taxon>Gammaproteobacteria</taxon>
        <taxon>Oceanospirillales</taxon>
        <taxon>Zooshikellaceae</taxon>
        <taxon>Spartinivicinus</taxon>
    </lineage>
</organism>
<dbReference type="Proteomes" id="UP001528823">
    <property type="component" value="Unassembled WGS sequence"/>
</dbReference>
<proteinExistence type="predicted"/>
<keyword evidence="1" id="KW-0732">Signal</keyword>
<comment type="caution">
    <text evidence="2">The sequence shown here is derived from an EMBL/GenBank/DDBJ whole genome shotgun (WGS) entry which is preliminary data.</text>
</comment>
<feature type="signal peptide" evidence="1">
    <location>
        <begin position="1"/>
        <end position="22"/>
    </location>
</feature>
<evidence type="ECO:0000313" key="3">
    <source>
        <dbReference type="Proteomes" id="UP001528823"/>
    </source>
</evidence>
<protein>
    <submittedName>
        <fullName evidence="2">Uncharacterized protein</fullName>
    </submittedName>
</protein>
<evidence type="ECO:0000313" key="2">
    <source>
        <dbReference type="EMBL" id="MDE1461356.1"/>
    </source>
</evidence>
<reference evidence="2 3" key="1">
    <citation type="submission" date="2022-11" db="EMBL/GenBank/DDBJ databases">
        <title>Spartinivicinus poritis sp. nov., isolated from scleractinian coral Porites lutea.</title>
        <authorList>
            <person name="Zhang G."/>
            <person name="Cai L."/>
            <person name="Wei Q."/>
        </authorList>
    </citation>
    <scope>NUCLEOTIDE SEQUENCE [LARGE SCALE GENOMIC DNA]</scope>
    <source>
        <strain evidence="2 3">A2-2</strain>
    </source>
</reference>
<name>A0ABT5U5U0_9GAMM</name>
<dbReference type="EMBL" id="JAPMOU010000004">
    <property type="protein sequence ID" value="MDE1461356.1"/>
    <property type="molecule type" value="Genomic_DNA"/>
</dbReference>
<accession>A0ABT5U5U0</accession>
<sequence>MWLYRIKLAIISNLMVVLTVQAAPENYTFKVYNLTPYELSVIRSPCKEKQLDLDKVKLKRSDFAKRIESSEIAALIGSPNRTYNSFEDIIKEKVLNEVADYSPNNKSNSLITKVIQPCKNGQFKVHVGYTLFNAEKDGYQMGGTITDIRKTCNDKNTCYKKINQHKKNTLIKAGFNL</sequence>